<dbReference type="Pfam" id="PF03830">
    <property type="entry name" value="PTSIIB_sorb"/>
    <property type="match status" value="1"/>
</dbReference>
<organism evidence="9 10">
    <name type="scientific">Pelolinea submarina</name>
    <dbReference type="NCBI Taxonomy" id="913107"/>
    <lineage>
        <taxon>Bacteria</taxon>
        <taxon>Bacillati</taxon>
        <taxon>Chloroflexota</taxon>
        <taxon>Anaerolineae</taxon>
        <taxon>Anaerolineales</taxon>
        <taxon>Anaerolineaceae</taxon>
        <taxon>Pelolinea</taxon>
    </lineage>
</organism>
<dbReference type="AlphaFoldDB" id="A0A347ZQU3"/>
<dbReference type="OrthoDB" id="9788818at2"/>
<accession>A0A347ZQU3</accession>
<evidence type="ECO:0000256" key="7">
    <source>
        <dbReference type="ARBA" id="ARBA00022777"/>
    </source>
</evidence>
<dbReference type="Proteomes" id="UP000256388">
    <property type="component" value="Unassembled WGS sequence"/>
</dbReference>
<evidence type="ECO:0000256" key="5">
    <source>
        <dbReference type="ARBA" id="ARBA00022679"/>
    </source>
</evidence>
<keyword evidence="6" id="KW-0598">Phosphotransferase system</keyword>
<dbReference type="EMBL" id="QUMS01000001">
    <property type="protein sequence ID" value="REG11771.1"/>
    <property type="molecule type" value="Genomic_DNA"/>
</dbReference>
<dbReference type="GO" id="GO:0016301">
    <property type="term" value="F:kinase activity"/>
    <property type="evidence" value="ECO:0007669"/>
    <property type="project" value="UniProtKB-KW"/>
</dbReference>
<keyword evidence="4" id="KW-0762">Sugar transport</keyword>
<reference evidence="9 10" key="1">
    <citation type="submission" date="2018-08" db="EMBL/GenBank/DDBJ databases">
        <title>Genomic Encyclopedia of Type Strains, Phase IV (KMG-IV): sequencing the most valuable type-strain genomes for metagenomic binning, comparative biology and taxonomic classification.</title>
        <authorList>
            <person name="Goeker M."/>
        </authorList>
    </citation>
    <scope>NUCLEOTIDE SEQUENCE [LARGE SCALE GENOMIC DNA]</scope>
    <source>
        <strain evidence="9 10">DSM 23923</strain>
    </source>
</reference>
<protein>
    <submittedName>
        <fullName evidence="9">PTS system N-acetylgalactosamine-specific IIB component/PTS system mannose-specific IIB component</fullName>
    </submittedName>
</protein>
<evidence type="ECO:0000256" key="6">
    <source>
        <dbReference type="ARBA" id="ARBA00022683"/>
    </source>
</evidence>
<dbReference type="Gene3D" id="3.40.35.10">
    <property type="entry name" value="Phosphotransferase system, sorbose subfamily IIB component"/>
    <property type="match status" value="1"/>
</dbReference>
<dbReference type="PROSITE" id="PS51101">
    <property type="entry name" value="PTS_EIIB_TYPE_4"/>
    <property type="match status" value="1"/>
</dbReference>
<keyword evidence="10" id="KW-1185">Reference proteome</keyword>
<evidence type="ECO:0000256" key="4">
    <source>
        <dbReference type="ARBA" id="ARBA00022597"/>
    </source>
</evidence>
<dbReference type="InterPro" id="IPR036667">
    <property type="entry name" value="PTS_IIB_sorbose-sp_sf"/>
</dbReference>
<dbReference type="SUPFAM" id="SSF52728">
    <property type="entry name" value="PTS IIb component"/>
    <property type="match status" value="1"/>
</dbReference>
<keyword evidence="3" id="KW-0963">Cytoplasm</keyword>
<evidence type="ECO:0000259" key="8">
    <source>
        <dbReference type="PROSITE" id="PS51101"/>
    </source>
</evidence>
<keyword evidence="7" id="KW-0418">Kinase</keyword>
<dbReference type="GO" id="GO:0005737">
    <property type="term" value="C:cytoplasm"/>
    <property type="evidence" value="ECO:0007669"/>
    <property type="project" value="UniProtKB-SubCell"/>
</dbReference>
<dbReference type="GO" id="GO:0008982">
    <property type="term" value="F:protein-N(PI)-phosphohistidine-sugar phosphotransferase activity"/>
    <property type="evidence" value="ECO:0007669"/>
    <property type="project" value="InterPro"/>
</dbReference>
<keyword evidence="5" id="KW-0808">Transferase</keyword>
<keyword evidence="2" id="KW-0813">Transport</keyword>
<name>A0A347ZQU3_9CHLR</name>
<comment type="caution">
    <text evidence="9">The sequence shown here is derived from an EMBL/GenBank/DDBJ whole genome shotgun (WGS) entry which is preliminary data.</text>
</comment>
<sequence length="155" mass="17074">MGKISLIRIDDRLIHGQVTTAWLRVYNANTIIIANERVATSPVYKSIFSVATVPGKEILLMPPAEAADFIMKSGPEDSFFIITPTPLDVVVLMDQGLDVKKINVGGLQGRPNTKKLAKVVYATSEEEQAFKELKSRGVEMEVQMVPTDRVTSLTI</sequence>
<dbReference type="GO" id="GO:0009401">
    <property type="term" value="P:phosphoenolpyruvate-dependent sugar phosphotransferase system"/>
    <property type="evidence" value="ECO:0007669"/>
    <property type="project" value="UniProtKB-KW"/>
</dbReference>
<gene>
    <name evidence="9" type="ORF">DFR64_1663</name>
</gene>
<evidence type="ECO:0000256" key="1">
    <source>
        <dbReference type="ARBA" id="ARBA00004496"/>
    </source>
</evidence>
<comment type="subcellular location">
    <subcellularLocation>
        <location evidence="1">Cytoplasm</location>
    </subcellularLocation>
</comment>
<evidence type="ECO:0000256" key="3">
    <source>
        <dbReference type="ARBA" id="ARBA00022490"/>
    </source>
</evidence>
<evidence type="ECO:0000256" key="2">
    <source>
        <dbReference type="ARBA" id="ARBA00022448"/>
    </source>
</evidence>
<dbReference type="InterPro" id="IPR004720">
    <property type="entry name" value="PTS_IIB_sorbose-sp"/>
</dbReference>
<dbReference type="RefSeq" id="WP_116224886.1">
    <property type="nucleotide sequence ID" value="NZ_AP018437.1"/>
</dbReference>
<evidence type="ECO:0000313" key="10">
    <source>
        <dbReference type="Proteomes" id="UP000256388"/>
    </source>
</evidence>
<feature type="domain" description="PTS EIIB type-4" evidence="8">
    <location>
        <begin position="1"/>
        <end position="155"/>
    </location>
</feature>
<evidence type="ECO:0000313" key="9">
    <source>
        <dbReference type="EMBL" id="REG11771.1"/>
    </source>
</evidence>
<proteinExistence type="predicted"/>